<evidence type="ECO:0000256" key="3">
    <source>
        <dbReference type="ARBA" id="ARBA00022475"/>
    </source>
</evidence>
<keyword evidence="6 7" id="KW-0472">Membrane</keyword>
<keyword evidence="3" id="KW-1003">Cell membrane</keyword>
<name>A0A9D9NEA6_9SPIO</name>
<keyword evidence="2 7" id="KW-0813">Transport</keyword>
<feature type="transmembrane region" description="Helical" evidence="7">
    <location>
        <begin position="109"/>
        <end position="130"/>
    </location>
</feature>
<dbReference type="Proteomes" id="UP000810292">
    <property type="component" value="Unassembled WGS sequence"/>
</dbReference>
<evidence type="ECO:0000256" key="4">
    <source>
        <dbReference type="ARBA" id="ARBA00022692"/>
    </source>
</evidence>
<dbReference type="AlphaFoldDB" id="A0A9D9NEA6"/>
<comment type="subcellular location">
    <subcellularLocation>
        <location evidence="1 7">Cell membrane</location>
        <topology evidence="1 7">Multi-pass membrane protein</topology>
    </subcellularLocation>
</comment>
<evidence type="ECO:0000256" key="5">
    <source>
        <dbReference type="ARBA" id="ARBA00022989"/>
    </source>
</evidence>
<feature type="transmembrane region" description="Helical" evidence="7">
    <location>
        <begin position="73"/>
        <end position="97"/>
    </location>
</feature>
<dbReference type="PROSITE" id="PS50928">
    <property type="entry name" value="ABC_TM1"/>
    <property type="match status" value="1"/>
</dbReference>
<keyword evidence="4 7" id="KW-0812">Transmembrane</keyword>
<proteinExistence type="inferred from homology"/>
<reference evidence="9" key="2">
    <citation type="journal article" date="2021" name="PeerJ">
        <title>Extensive microbial diversity within the chicken gut microbiome revealed by metagenomics and culture.</title>
        <authorList>
            <person name="Gilroy R."/>
            <person name="Ravi A."/>
            <person name="Getino M."/>
            <person name="Pursley I."/>
            <person name="Horton D.L."/>
            <person name="Alikhan N.F."/>
            <person name="Baker D."/>
            <person name="Gharbi K."/>
            <person name="Hall N."/>
            <person name="Watson M."/>
            <person name="Adriaenssens E.M."/>
            <person name="Foster-Nyarko E."/>
            <person name="Jarju S."/>
            <person name="Secka A."/>
            <person name="Antonio M."/>
            <person name="Oren A."/>
            <person name="Chaudhuri R.R."/>
            <person name="La Ragione R."/>
            <person name="Hildebrand F."/>
            <person name="Pallen M.J."/>
        </authorList>
    </citation>
    <scope>NUCLEOTIDE SEQUENCE</scope>
    <source>
        <strain evidence="9">14700</strain>
    </source>
</reference>
<feature type="transmembrane region" description="Helical" evidence="7">
    <location>
        <begin position="142"/>
        <end position="163"/>
    </location>
</feature>
<dbReference type="SUPFAM" id="SSF161098">
    <property type="entry name" value="MetI-like"/>
    <property type="match status" value="1"/>
</dbReference>
<keyword evidence="5 7" id="KW-1133">Transmembrane helix</keyword>
<dbReference type="InterPro" id="IPR035906">
    <property type="entry name" value="MetI-like_sf"/>
</dbReference>
<feature type="transmembrane region" description="Helical" evidence="7">
    <location>
        <begin position="15"/>
        <end position="36"/>
    </location>
</feature>
<organism evidence="9 10">
    <name type="scientific">Candidatus Ornithospirochaeta stercoravium</name>
    <dbReference type="NCBI Taxonomy" id="2840897"/>
    <lineage>
        <taxon>Bacteria</taxon>
        <taxon>Pseudomonadati</taxon>
        <taxon>Spirochaetota</taxon>
        <taxon>Spirochaetia</taxon>
        <taxon>Spirochaetales</taxon>
        <taxon>Spirochaetaceae</taxon>
        <taxon>Spirochaetaceae incertae sedis</taxon>
        <taxon>Candidatus Ornithospirochaeta</taxon>
    </lineage>
</organism>
<feature type="transmembrane region" description="Helical" evidence="7">
    <location>
        <begin position="184"/>
        <end position="206"/>
    </location>
</feature>
<evidence type="ECO:0000256" key="6">
    <source>
        <dbReference type="ARBA" id="ARBA00023136"/>
    </source>
</evidence>
<comment type="similarity">
    <text evidence="7">Belongs to the binding-protein-dependent transport system permease family.</text>
</comment>
<dbReference type="PANTHER" id="PTHR43744:SF12">
    <property type="entry name" value="ABC TRANSPORTER PERMEASE PROTEIN MG189-RELATED"/>
    <property type="match status" value="1"/>
</dbReference>
<dbReference type="GO" id="GO:0055085">
    <property type="term" value="P:transmembrane transport"/>
    <property type="evidence" value="ECO:0007669"/>
    <property type="project" value="InterPro"/>
</dbReference>
<evidence type="ECO:0000313" key="10">
    <source>
        <dbReference type="Proteomes" id="UP000810292"/>
    </source>
</evidence>
<evidence type="ECO:0000256" key="7">
    <source>
        <dbReference type="RuleBase" id="RU363032"/>
    </source>
</evidence>
<evidence type="ECO:0000313" key="9">
    <source>
        <dbReference type="EMBL" id="MBO8470060.1"/>
    </source>
</evidence>
<evidence type="ECO:0000259" key="8">
    <source>
        <dbReference type="PROSITE" id="PS50928"/>
    </source>
</evidence>
<feature type="domain" description="ABC transmembrane type-1" evidence="8">
    <location>
        <begin position="74"/>
        <end position="264"/>
    </location>
</feature>
<feature type="transmembrane region" description="Helical" evidence="7">
    <location>
        <begin position="246"/>
        <end position="264"/>
    </location>
</feature>
<dbReference type="InterPro" id="IPR000515">
    <property type="entry name" value="MetI-like"/>
</dbReference>
<dbReference type="EMBL" id="JADIMF010000158">
    <property type="protein sequence ID" value="MBO8470060.1"/>
    <property type="molecule type" value="Genomic_DNA"/>
</dbReference>
<gene>
    <name evidence="9" type="ORF">IAA72_09820</name>
</gene>
<sequence>MIADSKKRTTISSSLRMLFLVLIAFTIAVPYIWMILSSFREGQDIFVKGSWIPDTWRWQNYPEAMEMAPFGRFFINSIITSLLTVMAQLITCPMAAFAFAKLNFRSKNILFTIFLCTMMVPSESTIIANYLTMASFHLTNTYFAIIAPSLTSMFAIFLLRQFFMTIPDALIDAARIDGAGTFQIFTRILLPLAGSAIATIVIFGFVGSWNAYLWPTLVTSDTEMRTVQTGLRYMVDPDLGSEWPKILAASTVIILPVMALFVSLQKYFVQGITKVGLK</sequence>
<dbReference type="Pfam" id="PF00528">
    <property type="entry name" value="BPD_transp_1"/>
    <property type="match status" value="1"/>
</dbReference>
<comment type="caution">
    <text evidence="9">The sequence shown here is derived from an EMBL/GenBank/DDBJ whole genome shotgun (WGS) entry which is preliminary data.</text>
</comment>
<accession>A0A9D9NEA6</accession>
<reference evidence="9" key="1">
    <citation type="submission" date="2020-10" db="EMBL/GenBank/DDBJ databases">
        <authorList>
            <person name="Gilroy R."/>
        </authorList>
    </citation>
    <scope>NUCLEOTIDE SEQUENCE</scope>
    <source>
        <strain evidence="9">14700</strain>
    </source>
</reference>
<evidence type="ECO:0000256" key="1">
    <source>
        <dbReference type="ARBA" id="ARBA00004651"/>
    </source>
</evidence>
<dbReference type="PANTHER" id="PTHR43744">
    <property type="entry name" value="ABC TRANSPORTER PERMEASE PROTEIN MG189-RELATED-RELATED"/>
    <property type="match status" value="1"/>
</dbReference>
<evidence type="ECO:0000256" key="2">
    <source>
        <dbReference type="ARBA" id="ARBA00022448"/>
    </source>
</evidence>
<dbReference type="GO" id="GO:0005886">
    <property type="term" value="C:plasma membrane"/>
    <property type="evidence" value="ECO:0007669"/>
    <property type="project" value="UniProtKB-SubCell"/>
</dbReference>
<protein>
    <submittedName>
        <fullName evidence="9">Carbohydrate ABC transporter permease</fullName>
    </submittedName>
</protein>
<dbReference type="Gene3D" id="1.10.3720.10">
    <property type="entry name" value="MetI-like"/>
    <property type="match status" value="1"/>
</dbReference>
<dbReference type="CDD" id="cd06261">
    <property type="entry name" value="TM_PBP2"/>
    <property type="match status" value="1"/>
</dbReference>